<dbReference type="InterPro" id="IPR005119">
    <property type="entry name" value="LysR_subst-bd"/>
</dbReference>
<dbReference type="PROSITE" id="PS50931">
    <property type="entry name" value="HTH_LYSR"/>
    <property type="match status" value="1"/>
</dbReference>
<dbReference type="Pfam" id="PF00126">
    <property type="entry name" value="HTH_1"/>
    <property type="match status" value="1"/>
</dbReference>
<dbReference type="InterPro" id="IPR036388">
    <property type="entry name" value="WH-like_DNA-bd_sf"/>
</dbReference>
<evidence type="ECO:0000256" key="4">
    <source>
        <dbReference type="ARBA" id="ARBA00023163"/>
    </source>
</evidence>
<dbReference type="Gene3D" id="3.40.190.10">
    <property type="entry name" value="Periplasmic binding protein-like II"/>
    <property type="match status" value="2"/>
</dbReference>
<evidence type="ECO:0000313" key="6">
    <source>
        <dbReference type="EMBL" id="PBD20098.1"/>
    </source>
</evidence>
<dbReference type="SUPFAM" id="SSF46785">
    <property type="entry name" value="Winged helix' DNA-binding domain"/>
    <property type="match status" value="1"/>
</dbReference>
<dbReference type="OrthoDB" id="9804958at2"/>
<keyword evidence="6" id="KW-0418">Kinase</keyword>
<dbReference type="GO" id="GO:0016301">
    <property type="term" value="F:kinase activity"/>
    <property type="evidence" value="ECO:0007669"/>
    <property type="project" value="UniProtKB-KW"/>
</dbReference>
<evidence type="ECO:0000256" key="2">
    <source>
        <dbReference type="ARBA" id="ARBA00023015"/>
    </source>
</evidence>
<sequence length="319" mass="35696">MTGTPKQSRSVRRRFLPSLGSFATFEVAAKHLSFTQAATELNVTQAAISQQIRALEKGLGARLFHRQHNALELTQEGRTLLAAVTLGLDALADAAARVGQSADESTITCAGTNAAITFWFRPMAARFRQSHPGTRFVLLSSDENDTLSNFEEVDMALICGNDRRPPGEDMIPLFRETVTPVCAPSYLERFGTLTSLDDLQSAGLMELHRMHWASEAIAWYPLSWDDWFREHLPEAEPPRPVLTTNNYATLTEAALDGEGIMLGWHHLVEDLVQQGRLVRLFDETLDSGRVYYLKRNPARLDAPHVEDFAKMLSETWRVS</sequence>
<comment type="similarity">
    <text evidence="1">Belongs to the LysR transcriptional regulatory family.</text>
</comment>
<organism evidence="6">
    <name type="scientific">Alloyangia mangrovi</name>
    <dbReference type="NCBI Taxonomy" id="1779329"/>
    <lineage>
        <taxon>Bacteria</taxon>
        <taxon>Pseudomonadati</taxon>
        <taxon>Pseudomonadota</taxon>
        <taxon>Alphaproteobacteria</taxon>
        <taxon>Rhodobacterales</taxon>
        <taxon>Roseobacteraceae</taxon>
        <taxon>Alloyangia</taxon>
    </lineage>
</organism>
<evidence type="ECO:0000259" key="5">
    <source>
        <dbReference type="PROSITE" id="PS50931"/>
    </source>
</evidence>
<evidence type="ECO:0000256" key="1">
    <source>
        <dbReference type="ARBA" id="ARBA00009437"/>
    </source>
</evidence>
<dbReference type="EMBL" id="NTHN01000076">
    <property type="protein sequence ID" value="PBD20098.1"/>
    <property type="molecule type" value="Genomic_DNA"/>
</dbReference>
<dbReference type="InterPro" id="IPR000847">
    <property type="entry name" value="LysR_HTH_N"/>
</dbReference>
<dbReference type="PRINTS" id="PR00039">
    <property type="entry name" value="HTHLYSR"/>
</dbReference>
<dbReference type="InterPro" id="IPR036390">
    <property type="entry name" value="WH_DNA-bd_sf"/>
</dbReference>
<dbReference type="Gene3D" id="1.10.10.10">
    <property type="entry name" value="Winged helix-like DNA-binding domain superfamily/Winged helix DNA-binding domain"/>
    <property type="match status" value="1"/>
</dbReference>
<proteinExistence type="inferred from homology"/>
<keyword evidence="4" id="KW-0804">Transcription</keyword>
<name>A0A2A3JYB3_9RHOB</name>
<dbReference type="Pfam" id="PF03466">
    <property type="entry name" value="LysR_substrate"/>
    <property type="match status" value="1"/>
</dbReference>
<accession>A0A2A3JYB3</accession>
<keyword evidence="6" id="KW-0808">Transferase</keyword>
<dbReference type="GO" id="GO:0006351">
    <property type="term" value="P:DNA-templated transcription"/>
    <property type="evidence" value="ECO:0007669"/>
    <property type="project" value="TreeGrafter"/>
</dbReference>
<comment type="caution">
    <text evidence="6">The sequence shown here is derived from an EMBL/GenBank/DDBJ whole genome shotgun (WGS) entry which is preliminary data.</text>
</comment>
<dbReference type="AlphaFoldDB" id="A0A2A3JYB3"/>
<keyword evidence="2" id="KW-0805">Transcription regulation</keyword>
<dbReference type="GO" id="GO:0003700">
    <property type="term" value="F:DNA-binding transcription factor activity"/>
    <property type="evidence" value="ECO:0007669"/>
    <property type="project" value="InterPro"/>
</dbReference>
<gene>
    <name evidence="6" type="ORF">CLG85_05990</name>
</gene>
<dbReference type="PANTHER" id="PTHR30537:SF74">
    <property type="entry name" value="HTH-TYPE TRANSCRIPTIONAL REGULATOR TRPI"/>
    <property type="match status" value="1"/>
</dbReference>
<dbReference type="SUPFAM" id="SSF53850">
    <property type="entry name" value="Periplasmic binding protein-like II"/>
    <property type="match status" value="1"/>
</dbReference>
<dbReference type="GO" id="GO:0043565">
    <property type="term" value="F:sequence-specific DNA binding"/>
    <property type="evidence" value="ECO:0007669"/>
    <property type="project" value="TreeGrafter"/>
</dbReference>
<evidence type="ECO:0000256" key="3">
    <source>
        <dbReference type="ARBA" id="ARBA00023125"/>
    </source>
</evidence>
<dbReference type="PANTHER" id="PTHR30537">
    <property type="entry name" value="HTH-TYPE TRANSCRIPTIONAL REGULATOR"/>
    <property type="match status" value="1"/>
</dbReference>
<feature type="domain" description="HTH lysR-type" evidence="5">
    <location>
        <begin position="17"/>
        <end position="74"/>
    </location>
</feature>
<dbReference type="InterPro" id="IPR058163">
    <property type="entry name" value="LysR-type_TF_proteobact-type"/>
</dbReference>
<protein>
    <submittedName>
        <fullName evidence="6">Histidine kinase</fullName>
    </submittedName>
</protein>
<keyword evidence="3" id="KW-0238">DNA-binding</keyword>
<reference evidence="6" key="1">
    <citation type="submission" date="2017-09" db="EMBL/GenBank/DDBJ databases">
        <title>Yangia sp. SAOS 153D whole genome sequencing.</title>
        <authorList>
            <person name="Verma A."/>
            <person name="Krishnamurthi S."/>
        </authorList>
    </citation>
    <scope>NUCLEOTIDE SEQUENCE [LARGE SCALE GENOMIC DNA]</scope>
    <source>
        <strain evidence="6">SAOS 153D</strain>
    </source>
</reference>